<dbReference type="GO" id="GO:0000324">
    <property type="term" value="C:fungal-type vacuole"/>
    <property type="evidence" value="ECO:0007669"/>
    <property type="project" value="TreeGrafter"/>
</dbReference>
<dbReference type="InterPro" id="IPR001563">
    <property type="entry name" value="Peptidase_S10"/>
</dbReference>
<keyword evidence="3" id="KW-0645">Protease</keyword>
<dbReference type="InterPro" id="IPR029058">
    <property type="entry name" value="AB_hydrolase_fold"/>
</dbReference>
<dbReference type="GO" id="GO:0006508">
    <property type="term" value="P:proteolysis"/>
    <property type="evidence" value="ECO:0007669"/>
    <property type="project" value="UniProtKB-KW"/>
</dbReference>
<name>A0A9P8UM23_9PEZI</name>
<dbReference type="PANTHER" id="PTHR11802">
    <property type="entry name" value="SERINE PROTEASE FAMILY S10 SERINE CARBOXYPEPTIDASE"/>
    <property type="match status" value="1"/>
</dbReference>
<keyword evidence="4 7" id="KW-0378">Hydrolase</keyword>
<dbReference type="EMBL" id="JAGPXC010000004">
    <property type="protein sequence ID" value="KAH6654673.1"/>
    <property type="molecule type" value="Genomic_DNA"/>
</dbReference>
<comment type="caution">
    <text evidence="7">The sequence shown here is derived from an EMBL/GenBank/DDBJ whole genome shotgun (WGS) entry which is preliminary data.</text>
</comment>
<dbReference type="PANTHER" id="PTHR11802:SF131">
    <property type="entry name" value="CARBOXYPEPTIDASE"/>
    <property type="match status" value="1"/>
</dbReference>
<evidence type="ECO:0000256" key="1">
    <source>
        <dbReference type="ARBA" id="ARBA00009431"/>
    </source>
</evidence>
<feature type="signal peptide" evidence="6">
    <location>
        <begin position="1"/>
        <end position="20"/>
    </location>
</feature>
<dbReference type="AlphaFoldDB" id="A0A9P8UM23"/>
<dbReference type="OrthoDB" id="443318at2759"/>
<evidence type="ECO:0000256" key="6">
    <source>
        <dbReference type="SAM" id="SignalP"/>
    </source>
</evidence>
<keyword evidence="5" id="KW-0325">Glycoprotein</keyword>
<keyword evidence="8" id="KW-1185">Reference proteome</keyword>
<reference evidence="7" key="1">
    <citation type="journal article" date="2021" name="Nat. Commun.">
        <title>Genetic determinants of endophytism in the Arabidopsis root mycobiome.</title>
        <authorList>
            <person name="Mesny F."/>
            <person name="Miyauchi S."/>
            <person name="Thiergart T."/>
            <person name="Pickel B."/>
            <person name="Atanasova L."/>
            <person name="Karlsson M."/>
            <person name="Huettel B."/>
            <person name="Barry K.W."/>
            <person name="Haridas S."/>
            <person name="Chen C."/>
            <person name="Bauer D."/>
            <person name="Andreopoulos W."/>
            <person name="Pangilinan J."/>
            <person name="LaButti K."/>
            <person name="Riley R."/>
            <person name="Lipzen A."/>
            <person name="Clum A."/>
            <person name="Drula E."/>
            <person name="Henrissat B."/>
            <person name="Kohler A."/>
            <person name="Grigoriev I.V."/>
            <person name="Martin F.M."/>
            <person name="Hacquard S."/>
        </authorList>
    </citation>
    <scope>NUCLEOTIDE SEQUENCE</scope>
    <source>
        <strain evidence="7">MPI-SDFR-AT-0073</strain>
    </source>
</reference>
<keyword evidence="6" id="KW-0732">Signal</keyword>
<dbReference type="RefSeq" id="XP_045958943.1">
    <property type="nucleotide sequence ID" value="XM_046107372.1"/>
</dbReference>
<accession>A0A9P8UM23</accession>
<keyword evidence="2" id="KW-0121">Carboxypeptidase</keyword>
<evidence type="ECO:0000256" key="5">
    <source>
        <dbReference type="ARBA" id="ARBA00023180"/>
    </source>
</evidence>
<evidence type="ECO:0000256" key="2">
    <source>
        <dbReference type="ARBA" id="ARBA00022645"/>
    </source>
</evidence>
<proteinExistence type="inferred from homology"/>
<dbReference type="GeneID" id="70136263"/>
<organism evidence="7 8">
    <name type="scientific">Truncatella angustata</name>
    <dbReference type="NCBI Taxonomy" id="152316"/>
    <lineage>
        <taxon>Eukaryota</taxon>
        <taxon>Fungi</taxon>
        <taxon>Dikarya</taxon>
        <taxon>Ascomycota</taxon>
        <taxon>Pezizomycotina</taxon>
        <taxon>Sordariomycetes</taxon>
        <taxon>Xylariomycetidae</taxon>
        <taxon>Amphisphaeriales</taxon>
        <taxon>Sporocadaceae</taxon>
        <taxon>Truncatella</taxon>
    </lineage>
</organism>
<evidence type="ECO:0000256" key="3">
    <source>
        <dbReference type="ARBA" id="ARBA00022670"/>
    </source>
</evidence>
<dbReference type="SUPFAM" id="SSF53474">
    <property type="entry name" value="alpha/beta-Hydrolases"/>
    <property type="match status" value="1"/>
</dbReference>
<comment type="similarity">
    <text evidence="1">Belongs to the peptidase S10 family.</text>
</comment>
<dbReference type="Pfam" id="PF00450">
    <property type="entry name" value="Peptidase_S10"/>
    <property type="match status" value="1"/>
</dbReference>
<sequence length="523" mass="57652">MQSAPLISFLLTYLVQWSAASLSSNRIVDAELLVERQIPAEPTNVTTIVSPKGFEIRYSEPGKHGVCETTPGVHSYSGYISIDNETNVFFWFFEARNNPNGAPITLWLEGGPGADSLFGLFDLVGPCYVTDNFTSTLNANSFNEVSNLLFLSQPIGVGFSYAEAVVGIINATTGLPQETLTPDGRYADVDPLRTTTSSAAAITAWEVLQAFFDELPTFDGRIHSREFNLWTLSYGGHYGPAFFDYFYLQNELIKAGTIDGIQLEMQSLGIFNGIIDIGIQMPYYPEFAYKNQYGLQLVNESIYDFMKTAYLIGCSDYLEACHASDVRTFIGQVICAQATAVCRVMVEGPAEALSGRSPYDIRALASADPEPGYWINYVNTAFVQNALGVDLNYTSASSQQVQEGFLSSGDWAYSKLPELENLLNLGVRVALIHGDADYLANWMGGEAISLAVNYTHSTEFRSSGYAPFMVNGTEYGESRQYGNFSFTRIYEAGHDVPFYQPSASLELFRRVLHNLAVSDGARM</sequence>
<dbReference type="GO" id="GO:0004185">
    <property type="term" value="F:serine-type carboxypeptidase activity"/>
    <property type="evidence" value="ECO:0007669"/>
    <property type="project" value="InterPro"/>
</dbReference>
<evidence type="ECO:0000313" key="7">
    <source>
        <dbReference type="EMBL" id="KAH6654673.1"/>
    </source>
</evidence>
<gene>
    <name evidence="7" type="ORF">BKA67DRAFT_658957</name>
</gene>
<dbReference type="Proteomes" id="UP000758603">
    <property type="component" value="Unassembled WGS sequence"/>
</dbReference>
<evidence type="ECO:0000256" key="4">
    <source>
        <dbReference type="ARBA" id="ARBA00022801"/>
    </source>
</evidence>
<feature type="chain" id="PRO_5040493025" evidence="6">
    <location>
        <begin position="21"/>
        <end position="523"/>
    </location>
</feature>
<evidence type="ECO:0000313" key="8">
    <source>
        <dbReference type="Proteomes" id="UP000758603"/>
    </source>
</evidence>
<dbReference type="PRINTS" id="PR00724">
    <property type="entry name" value="CRBOXYPTASEC"/>
</dbReference>
<protein>
    <submittedName>
        <fullName evidence="7">Alpha/Beta hydrolase protein</fullName>
    </submittedName>
</protein>
<dbReference type="Gene3D" id="3.40.50.1820">
    <property type="entry name" value="alpha/beta hydrolase"/>
    <property type="match status" value="1"/>
</dbReference>